<evidence type="ECO:0000313" key="1">
    <source>
        <dbReference type="EMBL" id="SHN65832.1"/>
    </source>
</evidence>
<accession>A0A1M7T5A4</accession>
<dbReference type="STRING" id="1189325.SAMN04488119_104172"/>
<dbReference type="InterPro" id="IPR029044">
    <property type="entry name" value="Nucleotide-diphossugar_trans"/>
</dbReference>
<sequence length="283" mass="31004">MNERPAREPLDAAAAKAPRLGVVTACNDRATLERNLMRSPMLAAGDVPVEIVEGAPSAAVAYNRGMDAPAMAEVDLVIFAHQDVFLPQGWDALLRLRAAQTAARDPDWAMLGCYGVAMDVMGRGPVWSSSIGAIVGRPPPEPEPVQSYDEMLMVMRRGCGLRFDESLPGFHMYGTDIVQEAAARGLRCYAAALPAIHNDGFHPNLGPDFAAAYHHVRRKWRARLPLWTPVTKVSPWGLALRRSVRANLRTLEARRAMAQPPERDPLFYAELCGWLDVTPSAAE</sequence>
<name>A0A1M7T5A4_9RHOB</name>
<organism evidence="1 2">
    <name type="scientific">Oceanicella actignis</name>
    <dbReference type="NCBI Taxonomy" id="1189325"/>
    <lineage>
        <taxon>Bacteria</taxon>
        <taxon>Pseudomonadati</taxon>
        <taxon>Pseudomonadota</taxon>
        <taxon>Alphaproteobacteria</taxon>
        <taxon>Rhodobacterales</taxon>
        <taxon>Paracoccaceae</taxon>
        <taxon>Oceanicella</taxon>
    </lineage>
</organism>
<dbReference type="RefSeq" id="WP_072747127.1">
    <property type="nucleotide sequence ID" value="NZ_FOHL01000004.1"/>
</dbReference>
<dbReference type="SUPFAM" id="SSF53448">
    <property type="entry name" value="Nucleotide-diphospho-sugar transferases"/>
    <property type="match status" value="1"/>
</dbReference>
<reference evidence="1 2" key="1">
    <citation type="submission" date="2016-12" db="EMBL/GenBank/DDBJ databases">
        <authorList>
            <person name="Song W.-J."/>
            <person name="Kurnit D.M."/>
        </authorList>
    </citation>
    <scope>NUCLEOTIDE SEQUENCE [LARGE SCALE GENOMIC DNA]</scope>
    <source>
        <strain evidence="1 2">CGMCC 1.10808</strain>
    </source>
</reference>
<dbReference type="Gene3D" id="3.90.550.10">
    <property type="entry name" value="Spore Coat Polysaccharide Biosynthesis Protein SpsA, Chain A"/>
    <property type="match status" value="1"/>
</dbReference>
<gene>
    <name evidence="1" type="ORF">SAMN05216200_104172</name>
</gene>
<dbReference type="GO" id="GO:0016740">
    <property type="term" value="F:transferase activity"/>
    <property type="evidence" value="ECO:0007669"/>
    <property type="project" value="UniProtKB-KW"/>
</dbReference>
<proteinExistence type="predicted"/>
<keyword evidence="1" id="KW-0808">Transferase</keyword>
<keyword evidence="2" id="KW-1185">Reference proteome</keyword>
<dbReference type="Proteomes" id="UP000184066">
    <property type="component" value="Unassembled WGS sequence"/>
</dbReference>
<protein>
    <submittedName>
        <fullName evidence="1">Glycosyltransferase, GT2 family</fullName>
    </submittedName>
</protein>
<dbReference type="OrthoDB" id="7851643at2"/>
<dbReference type="AlphaFoldDB" id="A0A1M7T5A4"/>
<evidence type="ECO:0000313" key="2">
    <source>
        <dbReference type="Proteomes" id="UP000184066"/>
    </source>
</evidence>
<dbReference type="EMBL" id="FRDL01000004">
    <property type="protein sequence ID" value="SHN65832.1"/>
    <property type="molecule type" value="Genomic_DNA"/>
</dbReference>